<evidence type="ECO:0000313" key="2">
    <source>
        <dbReference type="Proteomes" id="UP000807306"/>
    </source>
</evidence>
<gene>
    <name evidence="1" type="ORF">CPB83DRAFT_900787</name>
</gene>
<dbReference type="EMBL" id="MU158088">
    <property type="protein sequence ID" value="KAF9521389.1"/>
    <property type="molecule type" value="Genomic_DNA"/>
</dbReference>
<proteinExistence type="predicted"/>
<sequence>MFDPPPQNALHKYPTPELSPTVELTTPSVLMDLLETKKIKLFVDDSYLMTYSEIYTAIYRGFVVSPLVFGVYDVPKLEVDELTRLDKQSQKKA</sequence>
<comment type="caution">
    <text evidence="1">The sequence shown here is derived from an EMBL/GenBank/DDBJ whole genome shotgun (WGS) entry which is preliminary data.</text>
</comment>
<accession>A0A9P6BBF5</accession>
<dbReference type="Proteomes" id="UP000807306">
    <property type="component" value="Unassembled WGS sequence"/>
</dbReference>
<name>A0A9P6BBF5_9AGAR</name>
<dbReference type="AlphaFoldDB" id="A0A9P6BBF5"/>
<evidence type="ECO:0000313" key="1">
    <source>
        <dbReference type="EMBL" id="KAF9521389.1"/>
    </source>
</evidence>
<protein>
    <submittedName>
        <fullName evidence="1">Uncharacterized protein</fullName>
    </submittedName>
</protein>
<organism evidence="1 2">
    <name type="scientific">Crepidotus variabilis</name>
    <dbReference type="NCBI Taxonomy" id="179855"/>
    <lineage>
        <taxon>Eukaryota</taxon>
        <taxon>Fungi</taxon>
        <taxon>Dikarya</taxon>
        <taxon>Basidiomycota</taxon>
        <taxon>Agaricomycotina</taxon>
        <taxon>Agaricomycetes</taxon>
        <taxon>Agaricomycetidae</taxon>
        <taxon>Agaricales</taxon>
        <taxon>Agaricineae</taxon>
        <taxon>Crepidotaceae</taxon>
        <taxon>Crepidotus</taxon>
    </lineage>
</organism>
<keyword evidence="2" id="KW-1185">Reference proteome</keyword>
<reference evidence="1" key="1">
    <citation type="submission" date="2020-11" db="EMBL/GenBank/DDBJ databases">
        <authorList>
            <consortium name="DOE Joint Genome Institute"/>
            <person name="Ahrendt S."/>
            <person name="Riley R."/>
            <person name="Andreopoulos W."/>
            <person name="Labutti K."/>
            <person name="Pangilinan J."/>
            <person name="Ruiz-Duenas F.J."/>
            <person name="Barrasa J.M."/>
            <person name="Sanchez-Garcia M."/>
            <person name="Camarero S."/>
            <person name="Miyauchi S."/>
            <person name="Serrano A."/>
            <person name="Linde D."/>
            <person name="Babiker R."/>
            <person name="Drula E."/>
            <person name="Ayuso-Fernandez I."/>
            <person name="Pacheco R."/>
            <person name="Padilla G."/>
            <person name="Ferreira P."/>
            <person name="Barriuso J."/>
            <person name="Kellner H."/>
            <person name="Castanera R."/>
            <person name="Alfaro M."/>
            <person name="Ramirez L."/>
            <person name="Pisabarro A.G."/>
            <person name="Kuo A."/>
            <person name="Tritt A."/>
            <person name="Lipzen A."/>
            <person name="He G."/>
            <person name="Yan M."/>
            <person name="Ng V."/>
            <person name="Cullen D."/>
            <person name="Martin F."/>
            <person name="Rosso M.-N."/>
            <person name="Henrissat B."/>
            <person name="Hibbett D."/>
            <person name="Martinez A.T."/>
            <person name="Grigoriev I.V."/>
        </authorList>
    </citation>
    <scope>NUCLEOTIDE SEQUENCE</scope>
    <source>
        <strain evidence="1">CBS 506.95</strain>
    </source>
</reference>